<proteinExistence type="predicted"/>
<gene>
    <name evidence="2" type="ORF">Aconfl_33990</name>
</gene>
<keyword evidence="3" id="KW-1185">Reference proteome</keyword>
<dbReference type="Pfam" id="PF00144">
    <property type="entry name" value="Beta-lactamase"/>
    <property type="match status" value="1"/>
</dbReference>
<dbReference type="RefSeq" id="WP_338225461.1">
    <property type="nucleotide sequence ID" value="NZ_BTPD01000012.1"/>
</dbReference>
<dbReference type="InterPro" id="IPR001466">
    <property type="entry name" value="Beta-lactam-related"/>
</dbReference>
<protein>
    <recommendedName>
        <fullName evidence="1">Beta-lactamase-related domain-containing protein</fullName>
    </recommendedName>
</protein>
<name>A0ABQ6PRY5_9BACT</name>
<evidence type="ECO:0000313" key="2">
    <source>
        <dbReference type="EMBL" id="GMQ30756.1"/>
    </source>
</evidence>
<accession>A0ABQ6PRY5</accession>
<comment type="caution">
    <text evidence="2">The sequence shown here is derived from an EMBL/GenBank/DDBJ whole genome shotgun (WGS) entry which is preliminary data.</text>
</comment>
<dbReference type="InterPro" id="IPR012338">
    <property type="entry name" value="Beta-lactam/transpept-like"/>
</dbReference>
<dbReference type="SUPFAM" id="SSF56601">
    <property type="entry name" value="beta-lactamase/transpeptidase-like"/>
    <property type="match status" value="1"/>
</dbReference>
<dbReference type="Proteomes" id="UP001338309">
    <property type="component" value="Unassembled WGS sequence"/>
</dbReference>
<dbReference type="PANTHER" id="PTHR43283">
    <property type="entry name" value="BETA-LACTAMASE-RELATED"/>
    <property type="match status" value="1"/>
</dbReference>
<evidence type="ECO:0000313" key="3">
    <source>
        <dbReference type="Proteomes" id="UP001338309"/>
    </source>
</evidence>
<sequence>MKTRTIYLLFPAMFFLQFLFAQTLHTLEGKLDKLFLKTMSLEGMHQGVFSLEFIALGFQKSWAFGEFAYRQKVQNDSPFHTASLGKTFTAVAIAQLVEEGKLNFEDPMYRFLPDSLTQGLHVLDGKNWTQEITIAHLLQHQSGLSDYFEDQPSLGENMLTEAFEKPDKFWEPIELLDFYRSRFQARFVPGTDYHYTDTEYLLLGLIIENLEQKPLHEVFQNRIFRPLEMVHTSMHLRSDPVEKPSTPMMEIYFGDLEVSQMISLSSDWAGGGLQSTSKDLLIFMKALFEGKLIQQETFEQMQQWAPASKGTNYGFGLMRWNLKELFPLLPKLTLIGHSGFTGSYMYYCPELEAYLTGTFNQSEFQKGSVDFLIKVLMELKNTKAAS</sequence>
<evidence type="ECO:0000259" key="1">
    <source>
        <dbReference type="Pfam" id="PF00144"/>
    </source>
</evidence>
<reference evidence="2 3" key="1">
    <citation type="submission" date="2023-08" db="EMBL/GenBank/DDBJ databases">
        <title>Draft genome sequence of Algoriphagus confluentis.</title>
        <authorList>
            <person name="Takatani N."/>
            <person name="Hosokawa M."/>
            <person name="Sawabe T."/>
        </authorList>
    </citation>
    <scope>NUCLEOTIDE SEQUENCE [LARGE SCALE GENOMIC DNA]</scope>
    <source>
        <strain evidence="2 3">NBRC 111222</strain>
    </source>
</reference>
<dbReference type="EMBL" id="BTPD01000012">
    <property type="protein sequence ID" value="GMQ30756.1"/>
    <property type="molecule type" value="Genomic_DNA"/>
</dbReference>
<dbReference type="Gene3D" id="3.40.710.10">
    <property type="entry name" value="DD-peptidase/beta-lactamase superfamily"/>
    <property type="match status" value="1"/>
</dbReference>
<organism evidence="2 3">
    <name type="scientific">Algoriphagus confluentis</name>
    <dbReference type="NCBI Taxonomy" id="1697556"/>
    <lineage>
        <taxon>Bacteria</taxon>
        <taxon>Pseudomonadati</taxon>
        <taxon>Bacteroidota</taxon>
        <taxon>Cytophagia</taxon>
        <taxon>Cytophagales</taxon>
        <taxon>Cyclobacteriaceae</taxon>
        <taxon>Algoriphagus</taxon>
    </lineage>
</organism>
<feature type="domain" description="Beta-lactamase-related" evidence="1">
    <location>
        <begin position="62"/>
        <end position="363"/>
    </location>
</feature>
<dbReference type="InterPro" id="IPR050789">
    <property type="entry name" value="Diverse_Enzym_Activities"/>
</dbReference>